<evidence type="ECO:0000313" key="2">
    <source>
        <dbReference type="EMBL" id="TWT31964.1"/>
    </source>
</evidence>
<dbReference type="GO" id="GO:0006313">
    <property type="term" value="P:DNA transposition"/>
    <property type="evidence" value="ECO:0007669"/>
    <property type="project" value="InterPro"/>
</dbReference>
<protein>
    <submittedName>
        <fullName evidence="2">Transposase IS200 like protein</fullName>
    </submittedName>
</protein>
<name>A0A5C5V017_9BACT</name>
<dbReference type="SUPFAM" id="SSF143422">
    <property type="entry name" value="Transposase IS200-like"/>
    <property type="match status" value="1"/>
</dbReference>
<dbReference type="Pfam" id="PF01797">
    <property type="entry name" value="Y1_Tnp"/>
    <property type="match status" value="1"/>
</dbReference>
<sequence length="151" mass="17444">MPQSLARIWCHLIFSTKRRQAFFRDEGIRTELHAYLATCLTSSDCEPKIVGGAEDHVHLLFLLSRTTTLADIVAKVKAASSKWLKSKGAGYHDFGWQAGYGVFSVSESKVPDVVDYIRNQVEHHRRFDFQAEFREICRRHGVELDERFVWD</sequence>
<evidence type="ECO:0000313" key="3">
    <source>
        <dbReference type="Proteomes" id="UP000318878"/>
    </source>
</evidence>
<keyword evidence="3" id="KW-1185">Reference proteome</keyword>
<gene>
    <name evidence="2" type="ORF">Enr8_38900</name>
</gene>
<dbReference type="InterPro" id="IPR002686">
    <property type="entry name" value="Transposase_17"/>
</dbReference>
<dbReference type="GO" id="GO:0003677">
    <property type="term" value="F:DNA binding"/>
    <property type="evidence" value="ECO:0007669"/>
    <property type="project" value="InterPro"/>
</dbReference>
<reference evidence="2 3" key="1">
    <citation type="submission" date="2019-02" db="EMBL/GenBank/DDBJ databases">
        <title>Deep-cultivation of Planctomycetes and their phenomic and genomic characterization uncovers novel biology.</title>
        <authorList>
            <person name="Wiegand S."/>
            <person name="Jogler M."/>
            <person name="Boedeker C."/>
            <person name="Pinto D."/>
            <person name="Vollmers J."/>
            <person name="Rivas-Marin E."/>
            <person name="Kohn T."/>
            <person name="Peeters S.H."/>
            <person name="Heuer A."/>
            <person name="Rast P."/>
            <person name="Oberbeckmann S."/>
            <person name="Bunk B."/>
            <person name="Jeske O."/>
            <person name="Meyerdierks A."/>
            <person name="Storesund J.E."/>
            <person name="Kallscheuer N."/>
            <person name="Luecker S."/>
            <person name="Lage O.M."/>
            <person name="Pohl T."/>
            <person name="Merkel B.J."/>
            <person name="Hornburger P."/>
            <person name="Mueller R.-W."/>
            <person name="Bruemmer F."/>
            <person name="Labrenz M."/>
            <person name="Spormann A.M."/>
            <person name="Op Den Camp H."/>
            <person name="Overmann J."/>
            <person name="Amann R."/>
            <person name="Jetten M.S.M."/>
            <person name="Mascher T."/>
            <person name="Medema M.H."/>
            <person name="Devos D.P."/>
            <person name="Kaster A.-K."/>
            <person name="Ovreas L."/>
            <person name="Rohde M."/>
            <person name="Galperin M.Y."/>
            <person name="Jogler C."/>
        </authorList>
    </citation>
    <scope>NUCLEOTIDE SEQUENCE [LARGE SCALE GENOMIC DNA]</scope>
    <source>
        <strain evidence="2 3">Enr8</strain>
    </source>
</reference>
<proteinExistence type="predicted"/>
<dbReference type="SMART" id="SM01321">
    <property type="entry name" value="Y1_Tnp"/>
    <property type="match status" value="1"/>
</dbReference>
<dbReference type="Proteomes" id="UP000318878">
    <property type="component" value="Unassembled WGS sequence"/>
</dbReference>
<dbReference type="AlphaFoldDB" id="A0A5C5V017"/>
<dbReference type="PANTHER" id="PTHR33360:SF2">
    <property type="entry name" value="TRANSPOSASE FOR INSERTION SEQUENCE ELEMENT IS200"/>
    <property type="match status" value="1"/>
</dbReference>
<dbReference type="Gene3D" id="3.30.70.1290">
    <property type="entry name" value="Transposase IS200-like"/>
    <property type="match status" value="1"/>
</dbReference>
<accession>A0A5C5V017</accession>
<dbReference type="InterPro" id="IPR036515">
    <property type="entry name" value="Transposase_17_sf"/>
</dbReference>
<evidence type="ECO:0000259" key="1">
    <source>
        <dbReference type="SMART" id="SM01321"/>
    </source>
</evidence>
<dbReference type="RefSeq" id="WP_146434531.1">
    <property type="nucleotide sequence ID" value="NZ_SJPF01000004.1"/>
</dbReference>
<dbReference type="GO" id="GO:0004803">
    <property type="term" value="F:transposase activity"/>
    <property type="evidence" value="ECO:0007669"/>
    <property type="project" value="InterPro"/>
</dbReference>
<dbReference type="PANTHER" id="PTHR33360">
    <property type="entry name" value="TRANSPOSASE FOR INSERTION SEQUENCE ELEMENT IS200"/>
    <property type="match status" value="1"/>
</dbReference>
<feature type="domain" description="Transposase IS200-like" evidence="1">
    <location>
        <begin position="5"/>
        <end position="120"/>
    </location>
</feature>
<dbReference type="EMBL" id="SJPF01000004">
    <property type="protein sequence ID" value="TWT31964.1"/>
    <property type="molecule type" value="Genomic_DNA"/>
</dbReference>
<dbReference type="OrthoDB" id="9798161at2"/>
<comment type="caution">
    <text evidence="2">The sequence shown here is derived from an EMBL/GenBank/DDBJ whole genome shotgun (WGS) entry which is preliminary data.</text>
</comment>
<organism evidence="2 3">
    <name type="scientific">Blastopirellula retiformator</name>
    <dbReference type="NCBI Taxonomy" id="2527970"/>
    <lineage>
        <taxon>Bacteria</taxon>
        <taxon>Pseudomonadati</taxon>
        <taxon>Planctomycetota</taxon>
        <taxon>Planctomycetia</taxon>
        <taxon>Pirellulales</taxon>
        <taxon>Pirellulaceae</taxon>
        <taxon>Blastopirellula</taxon>
    </lineage>
</organism>